<protein>
    <recommendedName>
        <fullName evidence="5">Carnitinyl-CoA dehydratase</fullName>
    </recommendedName>
</protein>
<dbReference type="AlphaFoldDB" id="A0A151GIS3"/>
<dbReference type="GO" id="GO:0003824">
    <property type="term" value="F:catalytic activity"/>
    <property type="evidence" value="ECO:0007669"/>
    <property type="project" value="InterPro"/>
</dbReference>
<dbReference type="InterPro" id="IPR029045">
    <property type="entry name" value="ClpP/crotonase-like_dom_sf"/>
</dbReference>
<comment type="caution">
    <text evidence="3">The sequence shown here is derived from an EMBL/GenBank/DDBJ whole genome shotgun (WGS) entry which is preliminary data.</text>
</comment>
<comment type="similarity">
    <text evidence="1 2">Belongs to the enoyl-CoA hydratase/isomerase family.</text>
</comment>
<proteinExistence type="inferred from homology"/>
<dbReference type="InterPro" id="IPR001753">
    <property type="entry name" value="Enoyl-CoA_hydra/iso"/>
</dbReference>
<dbReference type="InterPro" id="IPR018376">
    <property type="entry name" value="Enoyl-CoA_hyd/isom_CS"/>
</dbReference>
<gene>
    <name evidence="3" type="ORF">DCS_04007</name>
</gene>
<dbReference type="PANTHER" id="PTHR11941:SF68">
    <property type="entry name" value="CARNITINYL-COA DEHYDRATASE"/>
    <property type="match status" value="1"/>
</dbReference>
<dbReference type="InParanoid" id="A0A151GIS3"/>
<keyword evidence="4" id="KW-1185">Reference proteome</keyword>
<dbReference type="PROSITE" id="PS00166">
    <property type="entry name" value="ENOYL_COA_HYDRATASE"/>
    <property type="match status" value="1"/>
</dbReference>
<organism evidence="3 4">
    <name type="scientific">Drechmeria coniospora</name>
    <name type="common">Nematophagous fungus</name>
    <name type="synonym">Meria coniospora</name>
    <dbReference type="NCBI Taxonomy" id="98403"/>
    <lineage>
        <taxon>Eukaryota</taxon>
        <taxon>Fungi</taxon>
        <taxon>Dikarya</taxon>
        <taxon>Ascomycota</taxon>
        <taxon>Pezizomycotina</taxon>
        <taxon>Sordariomycetes</taxon>
        <taxon>Hypocreomycetidae</taxon>
        <taxon>Hypocreales</taxon>
        <taxon>Ophiocordycipitaceae</taxon>
        <taxon>Drechmeria</taxon>
    </lineage>
</organism>
<dbReference type="Proteomes" id="UP000076580">
    <property type="component" value="Chromosome 02"/>
</dbReference>
<dbReference type="EMBL" id="LAYC01000002">
    <property type="protein sequence ID" value="KYK57000.1"/>
    <property type="molecule type" value="Genomic_DNA"/>
</dbReference>
<dbReference type="STRING" id="98403.A0A151GIS3"/>
<dbReference type="GO" id="GO:0006635">
    <property type="term" value="P:fatty acid beta-oxidation"/>
    <property type="evidence" value="ECO:0007669"/>
    <property type="project" value="TreeGrafter"/>
</dbReference>
<reference evidence="3 4" key="1">
    <citation type="journal article" date="2016" name="Sci. Rep.">
        <title>Insights into Adaptations to a Near-Obligate Nematode Endoparasitic Lifestyle from the Finished Genome of Drechmeria coniospora.</title>
        <authorList>
            <person name="Zhang L."/>
            <person name="Zhou Z."/>
            <person name="Guo Q."/>
            <person name="Fokkens L."/>
            <person name="Miskei M."/>
            <person name="Pocsi I."/>
            <person name="Zhang W."/>
            <person name="Chen M."/>
            <person name="Wang L."/>
            <person name="Sun Y."/>
            <person name="Donzelli B.G."/>
            <person name="Gibson D.M."/>
            <person name="Nelson D.R."/>
            <person name="Luo J.G."/>
            <person name="Rep M."/>
            <person name="Liu H."/>
            <person name="Yang S."/>
            <person name="Wang J."/>
            <person name="Krasnoff S.B."/>
            <person name="Xu Y."/>
            <person name="Molnar I."/>
            <person name="Lin M."/>
        </authorList>
    </citation>
    <scope>NUCLEOTIDE SEQUENCE [LARGE SCALE GENOMIC DNA]</scope>
    <source>
        <strain evidence="3 4">ARSEF 6962</strain>
    </source>
</reference>
<dbReference type="PANTHER" id="PTHR11941">
    <property type="entry name" value="ENOYL-COA HYDRATASE-RELATED"/>
    <property type="match status" value="1"/>
</dbReference>
<dbReference type="Gene3D" id="3.90.226.10">
    <property type="entry name" value="2-enoyl-CoA Hydratase, Chain A, domain 1"/>
    <property type="match status" value="1"/>
</dbReference>
<evidence type="ECO:0000256" key="2">
    <source>
        <dbReference type="RuleBase" id="RU003707"/>
    </source>
</evidence>
<dbReference type="Pfam" id="PF00378">
    <property type="entry name" value="ECH_1"/>
    <property type="match status" value="1"/>
</dbReference>
<evidence type="ECO:0008006" key="5">
    <source>
        <dbReference type="Google" id="ProtNLM"/>
    </source>
</evidence>
<accession>A0A151GIS3</accession>
<dbReference type="GO" id="GO:0005739">
    <property type="term" value="C:mitochondrion"/>
    <property type="evidence" value="ECO:0007669"/>
    <property type="project" value="TreeGrafter"/>
</dbReference>
<dbReference type="GeneID" id="63716650"/>
<evidence type="ECO:0000313" key="3">
    <source>
        <dbReference type="EMBL" id="KYK57000.1"/>
    </source>
</evidence>
<name>A0A151GIS3_DRECN</name>
<dbReference type="RefSeq" id="XP_040656352.1">
    <property type="nucleotide sequence ID" value="XM_040801319.1"/>
</dbReference>
<evidence type="ECO:0000313" key="4">
    <source>
        <dbReference type="Proteomes" id="UP000076580"/>
    </source>
</evidence>
<dbReference type="SUPFAM" id="SSF52096">
    <property type="entry name" value="ClpP/crotonase"/>
    <property type="match status" value="1"/>
</dbReference>
<dbReference type="CDD" id="cd06558">
    <property type="entry name" value="crotonase-like"/>
    <property type="match status" value="1"/>
</dbReference>
<evidence type="ECO:0000256" key="1">
    <source>
        <dbReference type="ARBA" id="ARBA00005254"/>
    </source>
</evidence>
<sequence>MADQLSSQPPDTPTYVLSYPARHVLMVAIDREASMNAITMAGHWEGERLWRWFDDEPSLRVAVVTGRGRRAFCCGQDLKEQAERRASADEPSMPTMPTFPPGAFMGLSRRLGKKPVIAAVNGFALGGGFELALNCDMVVASPTATFALPEAKRGLWPAAGGLPRIARTFGMQTASEIVLAGRVLSAREAMDLGFARVSATADSLLDEAVALAKDVADMSPDAVIVSRAGLREAWETASVEQSVQLVQDRYAKRLLSGENLRIGLVAFLTKEKPEWVPSKL</sequence>